<dbReference type="AlphaFoldDB" id="R3TV85"/>
<name>R3TV85_9ENTE</name>
<evidence type="ECO:0000313" key="3">
    <source>
        <dbReference type="Proteomes" id="UP000013785"/>
    </source>
</evidence>
<feature type="domain" description="Periplasmic binding protein" evidence="1">
    <location>
        <begin position="2"/>
        <end position="48"/>
    </location>
</feature>
<organism evidence="2 3">
    <name type="scientific">Enterococcus phoeniculicola ATCC BAA-412</name>
    <dbReference type="NCBI Taxonomy" id="1158610"/>
    <lineage>
        <taxon>Bacteria</taxon>
        <taxon>Bacillati</taxon>
        <taxon>Bacillota</taxon>
        <taxon>Bacilli</taxon>
        <taxon>Lactobacillales</taxon>
        <taxon>Enterococcaceae</taxon>
        <taxon>Enterococcus</taxon>
    </lineage>
</organism>
<evidence type="ECO:0000259" key="1">
    <source>
        <dbReference type="Pfam" id="PF13407"/>
    </source>
</evidence>
<dbReference type="RefSeq" id="WP_010768037.1">
    <property type="nucleotide sequence ID" value="NZ_ASWE01000003.1"/>
</dbReference>
<dbReference type="Proteomes" id="UP000013785">
    <property type="component" value="Unassembled WGS sequence"/>
</dbReference>
<evidence type="ECO:0000313" key="2">
    <source>
        <dbReference type="EMBL" id="EOL45484.1"/>
    </source>
</evidence>
<dbReference type="HOGENOM" id="CLU_115410_1_0_9"/>
<gene>
    <name evidence="2" type="ORF">UC3_01374</name>
</gene>
<comment type="caution">
    <text evidence="2">The sequence shown here is derived from an EMBL/GenBank/DDBJ whole genome shotgun (WGS) entry which is preliminary data.</text>
</comment>
<dbReference type="Gene3D" id="3.40.50.2300">
    <property type="match status" value="2"/>
</dbReference>
<dbReference type="Pfam" id="PF13407">
    <property type="entry name" value="Peripla_BP_4"/>
    <property type="match status" value="1"/>
</dbReference>
<keyword evidence="3" id="KW-1185">Reference proteome</keyword>
<dbReference type="EMBL" id="AJAT01000012">
    <property type="protein sequence ID" value="EOL45484.1"/>
    <property type="molecule type" value="Genomic_DNA"/>
</dbReference>
<dbReference type="InterPro" id="IPR025997">
    <property type="entry name" value="SBP_2_dom"/>
</dbReference>
<accession>R3TV85</accession>
<sequence length="63" mass="6806">MLVIGFDGNDEGIEAVNEGKMASTVVQQPVEMGKISLQAAYDHFAGKKIDDKIDSPLELIEAK</sequence>
<protein>
    <recommendedName>
        <fullName evidence="1">Periplasmic binding protein domain-containing protein</fullName>
    </recommendedName>
</protein>
<dbReference type="PATRIC" id="fig|1158610.3.peg.1355"/>
<dbReference type="STRING" id="154621.RV11_GL000082"/>
<proteinExistence type="predicted"/>
<dbReference type="SUPFAM" id="SSF53822">
    <property type="entry name" value="Periplasmic binding protein-like I"/>
    <property type="match status" value="1"/>
</dbReference>
<dbReference type="eggNOG" id="COG1879">
    <property type="taxonomic scope" value="Bacteria"/>
</dbReference>
<reference evidence="2 3" key="1">
    <citation type="submission" date="2013-02" db="EMBL/GenBank/DDBJ databases">
        <title>The Genome Sequence of Enterococcus phoeniculicola BAA-412.</title>
        <authorList>
            <consortium name="The Broad Institute Genome Sequencing Platform"/>
            <consortium name="The Broad Institute Genome Sequencing Center for Infectious Disease"/>
            <person name="Earl A.M."/>
            <person name="Gilmore M.S."/>
            <person name="Lebreton F."/>
            <person name="Walker B."/>
            <person name="Young S.K."/>
            <person name="Zeng Q."/>
            <person name="Gargeya S."/>
            <person name="Fitzgerald M."/>
            <person name="Haas B."/>
            <person name="Abouelleil A."/>
            <person name="Alvarado L."/>
            <person name="Arachchi H.M."/>
            <person name="Berlin A.M."/>
            <person name="Chapman S.B."/>
            <person name="Dewar J."/>
            <person name="Goldberg J."/>
            <person name="Griggs A."/>
            <person name="Gujja S."/>
            <person name="Hansen M."/>
            <person name="Howarth C."/>
            <person name="Imamovic A."/>
            <person name="Larimer J."/>
            <person name="McCowan C."/>
            <person name="Murphy C."/>
            <person name="Neiman D."/>
            <person name="Pearson M."/>
            <person name="Priest M."/>
            <person name="Roberts A."/>
            <person name="Saif S."/>
            <person name="Shea T."/>
            <person name="Sisk P."/>
            <person name="Sykes S."/>
            <person name="Wortman J."/>
            <person name="Nusbaum C."/>
            <person name="Birren B."/>
        </authorList>
    </citation>
    <scope>NUCLEOTIDE SEQUENCE [LARGE SCALE GENOMIC DNA]</scope>
    <source>
        <strain evidence="2 3">ATCC BAA-412</strain>
    </source>
</reference>
<dbReference type="InterPro" id="IPR028082">
    <property type="entry name" value="Peripla_BP_I"/>
</dbReference>